<protein>
    <submittedName>
        <fullName evidence="1">Uncharacterized protein</fullName>
    </submittedName>
</protein>
<evidence type="ECO:0000313" key="1">
    <source>
        <dbReference type="EMBL" id="GEU81345.1"/>
    </source>
</evidence>
<name>A0A6L2N9Q4_TANCI</name>
<dbReference type="AlphaFoldDB" id="A0A6L2N9Q4"/>
<gene>
    <name evidence="1" type="ORF">Tci_053323</name>
</gene>
<accession>A0A6L2N9Q4</accession>
<sequence length="243" mass="28354">MERFKKAIFKQREEINDRMAEMFGLLKELTVSRTLEKVLVREEARHHITKNVNAISLVKMKNEKNIENEEVVDKNVIELSKLNAIEPKEITGDQIEELVELPMSQLVGYYLTHEINKKLIEGLTGIANDILVELDGYVYPVDFMILDIKEDEKKPFILGTVEEETKSDIGPVAPTNIVSRLILEWEKRIKLHREKVMEFNQWRSKVFNDGRYVLVNEGCGVIFDEEKPGSSKEFHVEDFWMMI</sequence>
<dbReference type="EMBL" id="BKCJ010008260">
    <property type="protein sequence ID" value="GEU81345.1"/>
    <property type="molecule type" value="Genomic_DNA"/>
</dbReference>
<organism evidence="1">
    <name type="scientific">Tanacetum cinerariifolium</name>
    <name type="common">Dalmatian daisy</name>
    <name type="synonym">Chrysanthemum cinerariifolium</name>
    <dbReference type="NCBI Taxonomy" id="118510"/>
    <lineage>
        <taxon>Eukaryota</taxon>
        <taxon>Viridiplantae</taxon>
        <taxon>Streptophyta</taxon>
        <taxon>Embryophyta</taxon>
        <taxon>Tracheophyta</taxon>
        <taxon>Spermatophyta</taxon>
        <taxon>Magnoliopsida</taxon>
        <taxon>eudicotyledons</taxon>
        <taxon>Gunneridae</taxon>
        <taxon>Pentapetalae</taxon>
        <taxon>asterids</taxon>
        <taxon>campanulids</taxon>
        <taxon>Asterales</taxon>
        <taxon>Asteraceae</taxon>
        <taxon>Asteroideae</taxon>
        <taxon>Anthemideae</taxon>
        <taxon>Anthemidinae</taxon>
        <taxon>Tanacetum</taxon>
    </lineage>
</organism>
<proteinExistence type="predicted"/>
<comment type="caution">
    <text evidence="1">The sequence shown here is derived from an EMBL/GenBank/DDBJ whole genome shotgun (WGS) entry which is preliminary data.</text>
</comment>
<reference evidence="1" key="1">
    <citation type="journal article" date="2019" name="Sci. Rep.">
        <title>Draft genome of Tanacetum cinerariifolium, the natural source of mosquito coil.</title>
        <authorList>
            <person name="Yamashiro T."/>
            <person name="Shiraishi A."/>
            <person name="Satake H."/>
            <person name="Nakayama K."/>
        </authorList>
    </citation>
    <scope>NUCLEOTIDE SEQUENCE</scope>
</reference>